<dbReference type="AlphaFoldDB" id="A0A3S4YXI6"/>
<dbReference type="EMBL" id="LR134476">
    <property type="protein sequence ID" value="VEI13004.1"/>
    <property type="molecule type" value="Genomic_DNA"/>
</dbReference>
<keyword evidence="1" id="KW-0067">ATP-binding</keyword>
<dbReference type="PANTHER" id="PTHR21621">
    <property type="entry name" value="RIBOSOMAL PROTEIN S6 MODIFICATION PROTEIN"/>
    <property type="match status" value="1"/>
</dbReference>
<gene>
    <name evidence="3" type="ORF">NCTC13354_00702</name>
</gene>
<evidence type="ECO:0000313" key="3">
    <source>
        <dbReference type="EMBL" id="VEI13004.1"/>
    </source>
</evidence>
<keyword evidence="1" id="KW-0547">Nucleotide-binding</keyword>
<dbReference type="RefSeq" id="WP_126416165.1">
    <property type="nucleotide sequence ID" value="NZ_LR134476.1"/>
</dbReference>
<feature type="domain" description="ATP-grasp" evidence="2">
    <location>
        <begin position="103"/>
        <end position="280"/>
    </location>
</feature>
<evidence type="ECO:0000313" key="4">
    <source>
        <dbReference type="Proteomes" id="UP000269542"/>
    </source>
</evidence>
<evidence type="ECO:0000256" key="1">
    <source>
        <dbReference type="PROSITE-ProRule" id="PRU00409"/>
    </source>
</evidence>
<dbReference type="GO" id="GO:0005524">
    <property type="term" value="F:ATP binding"/>
    <property type="evidence" value="ECO:0007669"/>
    <property type="project" value="UniProtKB-UniRule"/>
</dbReference>
<dbReference type="InterPro" id="IPR011761">
    <property type="entry name" value="ATP-grasp"/>
</dbReference>
<dbReference type="SUPFAM" id="SSF56059">
    <property type="entry name" value="Glutathione synthetase ATP-binding domain-like"/>
    <property type="match status" value="1"/>
</dbReference>
<sequence length="313" mass="33510">MKILLTGAGGPAGRALYPQLVDRGVDVVRVDMAGGEGIVAVPPARHKNFISFINELVDTEGIDAVIPTVQEELPVFAAATMFVPVLISEPNAVAIADDKWLTYHALNRAGVSVPRSTTPGALDTRTLGWLGDRVISKPRRSRGGRGVIVHENPRADELATLPEDSIIQEFAPGEEYAPNVFVSNERTECVVLRKTALAYGHHGNAVATEVVDEPGIAQLAIDAARALNLRGPVDVDIRRRRDGTPVVLEINARFGANSAKAPVIVEAALELLANAQPNLRRMPEHDLDKDEIGRWLDAQAAMSAPAGEGVDSQ</sequence>
<accession>A0A3S4YXI6</accession>
<dbReference type="Proteomes" id="UP000269542">
    <property type="component" value="Chromosome"/>
</dbReference>
<dbReference type="OrthoDB" id="4423634at2"/>
<dbReference type="GO" id="GO:0043774">
    <property type="term" value="F:coenzyme F420-2 alpha-glutamyl ligase activity"/>
    <property type="evidence" value="ECO:0007669"/>
    <property type="project" value="TreeGrafter"/>
</dbReference>
<protein>
    <submittedName>
        <fullName evidence="3">Carbamoyl phosphate synthase-like protein</fullName>
    </submittedName>
</protein>
<name>A0A3S4YXI6_9ACTO</name>
<dbReference type="PROSITE" id="PS50975">
    <property type="entry name" value="ATP_GRASP"/>
    <property type="match status" value="1"/>
</dbReference>
<dbReference type="Gene3D" id="3.30.470.20">
    <property type="entry name" value="ATP-grasp fold, B domain"/>
    <property type="match status" value="1"/>
</dbReference>
<dbReference type="PANTHER" id="PTHR21621:SF2">
    <property type="entry name" value="COENZYME GAMMA-F420-2:ALPHA-L-GLUTAMATE LIGASE"/>
    <property type="match status" value="1"/>
</dbReference>
<dbReference type="InterPro" id="IPR036291">
    <property type="entry name" value="NAD(P)-bd_dom_sf"/>
</dbReference>
<dbReference type="GO" id="GO:0046872">
    <property type="term" value="F:metal ion binding"/>
    <property type="evidence" value="ECO:0007669"/>
    <property type="project" value="InterPro"/>
</dbReference>
<dbReference type="Pfam" id="PF02655">
    <property type="entry name" value="ATP-grasp_3"/>
    <property type="match status" value="1"/>
</dbReference>
<dbReference type="GO" id="GO:0005737">
    <property type="term" value="C:cytoplasm"/>
    <property type="evidence" value="ECO:0007669"/>
    <property type="project" value="TreeGrafter"/>
</dbReference>
<dbReference type="InterPro" id="IPR003806">
    <property type="entry name" value="ATP-grasp_PylC-type"/>
</dbReference>
<dbReference type="Gene3D" id="3.40.50.20">
    <property type="match status" value="1"/>
</dbReference>
<dbReference type="KEGG" id="tbw:NCTC13354_00702"/>
<reference evidence="3 4" key="1">
    <citation type="submission" date="2018-12" db="EMBL/GenBank/DDBJ databases">
        <authorList>
            <consortium name="Pathogen Informatics"/>
        </authorList>
    </citation>
    <scope>NUCLEOTIDE SEQUENCE [LARGE SCALE GENOMIC DNA]</scope>
    <source>
        <strain evidence="3 4">NCTC13354</strain>
    </source>
</reference>
<keyword evidence="4" id="KW-1185">Reference proteome</keyword>
<dbReference type="SUPFAM" id="SSF51735">
    <property type="entry name" value="NAD(P)-binding Rossmann-fold domains"/>
    <property type="match status" value="1"/>
</dbReference>
<evidence type="ECO:0000259" key="2">
    <source>
        <dbReference type="PROSITE" id="PS50975"/>
    </source>
</evidence>
<proteinExistence type="predicted"/>
<organism evidence="3 4">
    <name type="scientific">Trueperella bialowiezensis</name>
    <dbReference type="NCBI Taxonomy" id="312285"/>
    <lineage>
        <taxon>Bacteria</taxon>
        <taxon>Bacillati</taxon>
        <taxon>Actinomycetota</taxon>
        <taxon>Actinomycetes</taxon>
        <taxon>Actinomycetales</taxon>
        <taxon>Actinomycetaceae</taxon>
        <taxon>Trueperella</taxon>
    </lineage>
</organism>